<keyword evidence="2" id="KW-1185">Reference proteome</keyword>
<evidence type="ECO:0000313" key="1">
    <source>
        <dbReference type="EMBL" id="SEI84660.1"/>
    </source>
</evidence>
<dbReference type="Proteomes" id="UP000183315">
    <property type="component" value="Unassembled WGS sequence"/>
</dbReference>
<sequence length="50" mass="5571">MVNDEGVTDTRHYKFEQIKAKELARGASEDEATRIAAATVDKVMEQDSSQ</sequence>
<proteinExistence type="predicted"/>
<name>A0A1H6U8P2_9MICO</name>
<accession>A0A1H6U8P2</accession>
<dbReference type="AlphaFoldDB" id="A0A1H6U8P2"/>
<evidence type="ECO:0000313" key="2">
    <source>
        <dbReference type="Proteomes" id="UP000183315"/>
    </source>
</evidence>
<dbReference type="STRING" id="1043493.SAMN05421637_0173"/>
<reference evidence="2" key="1">
    <citation type="submission" date="2016-10" db="EMBL/GenBank/DDBJ databases">
        <authorList>
            <person name="Varghese N."/>
        </authorList>
    </citation>
    <scope>NUCLEOTIDE SEQUENCE [LARGE SCALE GENOMIC DNA]</scope>
    <source>
        <strain evidence="2">DSM 24868</strain>
    </source>
</reference>
<dbReference type="RefSeq" id="WP_161786605.1">
    <property type="nucleotide sequence ID" value="NZ_BBLU01000001.1"/>
</dbReference>
<gene>
    <name evidence="1" type="ORF">SAMN05421637_0173</name>
</gene>
<protein>
    <submittedName>
        <fullName evidence="1">Uncharacterized protein</fullName>
    </submittedName>
</protein>
<dbReference type="EMBL" id="FNZI01000001">
    <property type="protein sequence ID" value="SEI84660.1"/>
    <property type="molecule type" value="Genomic_DNA"/>
</dbReference>
<organism evidence="1 2">
    <name type="scientific">Demequina mangrovi</name>
    <dbReference type="NCBI Taxonomy" id="1043493"/>
    <lineage>
        <taxon>Bacteria</taxon>
        <taxon>Bacillati</taxon>
        <taxon>Actinomycetota</taxon>
        <taxon>Actinomycetes</taxon>
        <taxon>Micrococcales</taxon>
        <taxon>Demequinaceae</taxon>
        <taxon>Demequina</taxon>
    </lineage>
</organism>